<accession>A0ABY4F974</accession>
<organism evidence="1 2">
    <name type="scientific">Hymenobacter cellulosivorans</name>
    <dbReference type="NCBI Taxonomy" id="2932249"/>
    <lineage>
        <taxon>Bacteria</taxon>
        <taxon>Pseudomonadati</taxon>
        <taxon>Bacteroidota</taxon>
        <taxon>Cytophagia</taxon>
        <taxon>Cytophagales</taxon>
        <taxon>Hymenobacteraceae</taxon>
        <taxon>Hymenobacter</taxon>
    </lineage>
</organism>
<protein>
    <submittedName>
        <fullName evidence="1">Uncharacterized protein</fullName>
    </submittedName>
</protein>
<proteinExistence type="predicted"/>
<evidence type="ECO:0000313" key="2">
    <source>
        <dbReference type="Proteomes" id="UP000831785"/>
    </source>
</evidence>
<dbReference type="Proteomes" id="UP000831785">
    <property type="component" value="Chromosome"/>
</dbReference>
<dbReference type="RefSeq" id="WP_244718139.1">
    <property type="nucleotide sequence ID" value="NZ_CP095049.1"/>
</dbReference>
<evidence type="ECO:0000313" key="1">
    <source>
        <dbReference type="EMBL" id="UOQ53212.1"/>
    </source>
</evidence>
<reference evidence="1 2" key="1">
    <citation type="submission" date="2022-04" db="EMBL/GenBank/DDBJ databases">
        <title>Hymenobacter sp. isolated from the air.</title>
        <authorList>
            <person name="Won M."/>
            <person name="Lee C.-M."/>
            <person name="Woen H.-Y."/>
            <person name="Kwon S.-W."/>
        </authorList>
    </citation>
    <scope>NUCLEOTIDE SEQUENCE [LARGE SCALE GENOMIC DNA]</scope>
    <source>
        <strain evidence="2">5116 S-27</strain>
    </source>
</reference>
<dbReference type="EMBL" id="CP095049">
    <property type="protein sequence ID" value="UOQ53212.1"/>
    <property type="molecule type" value="Genomic_DNA"/>
</dbReference>
<keyword evidence="2" id="KW-1185">Reference proteome</keyword>
<sequence>MSDAFRKREVLDARTRRLSKKYDLRTHYFDAECLYEDGDLALTLSEFLTKLLPEQKFRVIESLTPDQQQILVQVFYHDTLVAKVTSEFGGDYLPDSFYAALDSIPVRAQSKREMWMMNPRLYGQDGCYVSGTAQNLLAARQEGLPLLLPTETTDYMLEADISEFE</sequence>
<name>A0ABY4F974_9BACT</name>
<gene>
    <name evidence="1" type="ORF">MUN80_00275</name>
</gene>